<organism evidence="3 4">
    <name type="scientific">Candidatus Coprovicinus avistercoris</name>
    <dbReference type="NCBI Taxonomy" id="2840754"/>
    <lineage>
        <taxon>Bacteria</taxon>
        <taxon>Bacillati</taxon>
        <taxon>Actinomycetota</taxon>
        <taxon>Coriobacteriia</taxon>
        <taxon>Coriobacteriales</taxon>
        <taxon>Coriobacteriaceae</taxon>
        <taxon>Coriobacteriaceae incertae sedis</taxon>
        <taxon>Candidatus Coprovicinus</taxon>
    </lineage>
</organism>
<feature type="domain" description="FHA" evidence="2">
    <location>
        <begin position="347"/>
        <end position="397"/>
    </location>
</feature>
<reference evidence="3" key="2">
    <citation type="journal article" date="2021" name="PeerJ">
        <title>Extensive microbial diversity within the chicken gut microbiome revealed by metagenomics and culture.</title>
        <authorList>
            <person name="Gilroy R."/>
            <person name="Ravi A."/>
            <person name="Getino M."/>
            <person name="Pursley I."/>
            <person name="Horton D.L."/>
            <person name="Alikhan N.F."/>
            <person name="Baker D."/>
            <person name="Gharbi K."/>
            <person name="Hall N."/>
            <person name="Watson M."/>
            <person name="Adriaenssens E.M."/>
            <person name="Foster-Nyarko E."/>
            <person name="Jarju S."/>
            <person name="Secka A."/>
            <person name="Antonio M."/>
            <person name="Oren A."/>
            <person name="Chaudhuri R.R."/>
            <person name="La Ragione R."/>
            <person name="Hildebrand F."/>
            <person name="Pallen M.J."/>
        </authorList>
    </citation>
    <scope>NUCLEOTIDE SEQUENCE</scope>
    <source>
        <strain evidence="3">ChiHjej12B11-29160</strain>
    </source>
</reference>
<dbReference type="PROSITE" id="PS50006">
    <property type="entry name" value="FHA_DOMAIN"/>
    <property type="match status" value="1"/>
</dbReference>
<proteinExistence type="predicted"/>
<dbReference type="InterPro" id="IPR008984">
    <property type="entry name" value="SMAD_FHA_dom_sf"/>
</dbReference>
<evidence type="ECO:0000313" key="4">
    <source>
        <dbReference type="Proteomes" id="UP000824078"/>
    </source>
</evidence>
<reference evidence="3" key="1">
    <citation type="submission" date="2020-10" db="EMBL/GenBank/DDBJ databases">
        <authorList>
            <person name="Gilroy R."/>
        </authorList>
    </citation>
    <scope>NUCLEOTIDE SEQUENCE</scope>
    <source>
        <strain evidence="3">ChiHjej12B11-29160</strain>
    </source>
</reference>
<evidence type="ECO:0000256" key="1">
    <source>
        <dbReference type="ARBA" id="ARBA00022553"/>
    </source>
</evidence>
<dbReference type="SUPFAM" id="SSF49879">
    <property type="entry name" value="SMAD/FHA domain"/>
    <property type="match status" value="1"/>
</dbReference>
<sequence>MKTRLLRDRKAGALTLQITPSKHELFEYSQAEWLKSGVQHGFCTFDYRRDSATTLYYDLTGLVNLQTYLKAAISLSQYRVLLVSLANVMDACTQKGFPTASLLCDPSLVYVDAAGTPRFVYVPLSGMAEKSENTPLSLLHYLSSKKHVTFAVASDSSHAAALDDFVSRNAVLSLSAYRSFLSSEFGSGITGLSANHDGRENASFKAAGNTGGMQYNSSQSQSAATSPVAFDFVAMLRNAPSATEVKASQSVAEQVRNAVGGHSPTAAVPPQAETFVIPERISKTSEQVVGATPGKATSSGGTTLLGSFSATRPSQPLSAIPAVPRAAWLVRLSDGKRLRLPDENRSVVVGRSTTCDMQFSGNSNLSRRHAELVREDNTFTLKDLGSANGTFVGGRRLATQEDMVISANEIFTLADETFQIVFE</sequence>
<dbReference type="CDD" id="cd00060">
    <property type="entry name" value="FHA"/>
    <property type="match status" value="1"/>
</dbReference>
<dbReference type="EMBL" id="DVMQ01000006">
    <property type="protein sequence ID" value="HIU23693.1"/>
    <property type="molecule type" value="Genomic_DNA"/>
</dbReference>
<dbReference type="SMART" id="SM00240">
    <property type="entry name" value="FHA"/>
    <property type="match status" value="1"/>
</dbReference>
<dbReference type="Pfam" id="PF19909">
    <property type="entry name" value="DUF6382"/>
    <property type="match status" value="1"/>
</dbReference>
<dbReference type="AlphaFoldDB" id="A0A9D1L560"/>
<dbReference type="Gene3D" id="2.60.200.20">
    <property type="match status" value="1"/>
</dbReference>
<dbReference type="Pfam" id="PF00498">
    <property type="entry name" value="FHA"/>
    <property type="match status" value="1"/>
</dbReference>
<evidence type="ECO:0000313" key="3">
    <source>
        <dbReference type="EMBL" id="HIU23693.1"/>
    </source>
</evidence>
<dbReference type="Proteomes" id="UP000824078">
    <property type="component" value="Unassembled WGS sequence"/>
</dbReference>
<accession>A0A9D1L560</accession>
<protein>
    <submittedName>
        <fullName evidence="3">FHA domain-containing protein</fullName>
    </submittedName>
</protein>
<dbReference type="InterPro" id="IPR045962">
    <property type="entry name" value="DUF6382"/>
</dbReference>
<name>A0A9D1L560_9ACTN</name>
<dbReference type="InterPro" id="IPR000253">
    <property type="entry name" value="FHA_dom"/>
</dbReference>
<comment type="caution">
    <text evidence="3">The sequence shown here is derived from an EMBL/GenBank/DDBJ whole genome shotgun (WGS) entry which is preliminary data.</text>
</comment>
<keyword evidence="1" id="KW-0597">Phosphoprotein</keyword>
<gene>
    <name evidence="3" type="ORF">IAD17_02060</name>
</gene>
<evidence type="ECO:0000259" key="2">
    <source>
        <dbReference type="PROSITE" id="PS50006"/>
    </source>
</evidence>